<name>A0A0B5QBG1_CLOBE</name>
<dbReference type="PANTHER" id="PTHR39160">
    <property type="entry name" value="CELL WALL-BINDING PROTEIN YOCH"/>
    <property type="match status" value="1"/>
</dbReference>
<dbReference type="RefSeq" id="WP_041897069.1">
    <property type="nucleotide sequence ID" value="NZ_CP010086.2"/>
</dbReference>
<dbReference type="OrthoDB" id="9798935at2"/>
<evidence type="ECO:0000259" key="2">
    <source>
        <dbReference type="Pfam" id="PF06725"/>
    </source>
</evidence>
<dbReference type="AlphaFoldDB" id="A0A0B5QBG1"/>
<evidence type="ECO:0000256" key="1">
    <source>
        <dbReference type="ARBA" id="ARBA00022729"/>
    </source>
</evidence>
<evidence type="ECO:0000313" key="3">
    <source>
        <dbReference type="EMBL" id="AJG99569.1"/>
    </source>
</evidence>
<feature type="domain" description="3D" evidence="2">
    <location>
        <begin position="125"/>
        <end position="190"/>
    </location>
</feature>
<dbReference type="KEGG" id="cbei:LF65_03000"/>
<dbReference type="InterPro" id="IPR059180">
    <property type="entry name" value="3D_YorM"/>
</dbReference>
<dbReference type="CDD" id="cd14667">
    <property type="entry name" value="3D_containing_proteins"/>
    <property type="match status" value="1"/>
</dbReference>
<dbReference type="GO" id="GO:0009254">
    <property type="term" value="P:peptidoglycan turnover"/>
    <property type="evidence" value="ECO:0007669"/>
    <property type="project" value="InterPro"/>
</dbReference>
<dbReference type="InterPro" id="IPR010611">
    <property type="entry name" value="3D_dom"/>
</dbReference>
<protein>
    <recommendedName>
        <fullName evidence="2">3D domain-containing protein</fullName>
    </recommendedName>
</protein>
<dbReference type="GO" id="GO:0004553">
    <property type="term" value="F:hydrolase activity, hydrolyzing O-glycosyl compounds"/>
    <property type="evidence" value="ECO:0007669"/>
    <property type="project" value="InterPro"/>
</dbReference>
<dbReference type="EMBL" id="CP010086">
    <property type="protein sequence ID" value="AJG99569.1"/>
    <property type="molecule type" value="Genomic_DNA"/>
</dbReference>
<proteinExistence type="predicted"/>
<dbReference type="PANTHER" id="PTHR39160:SF4">
    <property type="entry name" value="RESUSCITATION-PROMOTING FACTOR RPFB"/>
    <property type="match status" value="1"/>
</dbReference>
<accession>A0A0B5QBG1</accession>
<dbReference type="Pfam" id="PF06725">
    <property type="entry name" value="3D"/>
    <property type="match status" value="1"/>
</dbReference>
<organism evidence="3 4">
    <name type="scientific">Clostridium beijerinckii</name>
    <name type="common">Clostridium MP</name>
    <dbReference type="NCBI Taxonomy" id="1520"/>
    <lineage>
        <taxon>Bacteria</taxon>
        <taxon>Bacillati</taxon>
        <taxon>Bacillota</taxon>
        <taxon>Clostridia</taxon>
        <taxon>Eubacteriales</taxon>
        <taxon>Clostridiaceae</taxon>
        <taxon>Clostridium</taxon>
    </lineage>
</organism>
<sequence length="191" mass="21310">MIKFKINVIKTCILLGVCLLGFETNVLDQQTKNIQINRIVTGSYKEDFNLKKESADTDKYAESVEKSDEGSSDSVNTSLVKNQKQIGKPIKAELTAYSDDSRCSGKWKSQTAMQTTTRIGVIAAPSNIPLGSKMYIPELESYKPDGMFDVEDRGGAIKVKKDGTYVIDVWVPSYEEAKQFGRKTTTIYLLE</sequence>
<evidence type="ECO:0000313" key="4">
    <source>
        <dbReference type="Proteomes" id="UP000031866"/>
    </source>
</evidence>
<dbReference type="Proteomes" id="UP000031866">
    <property type="component" value="Chromosome"/>
</dbReference>
<gene>
    <name evidence="3" type="ORF">LF65_03000</name>
</gene>
<dbReference type="GO" id="GO:0019867">
    <property type="term" value="C:outer membrane"/>
    <property type="evidence" value="ECO:0007669"/>
    <property type="project" value="InterPro"/>
</dbReference>
<reference evidence="4" key="1">
    <citation type="submission" date="2014-12" db="EMBL/GenBank/DDBJ databases">
        <title>Genome sequence of Clostridium beijerinckii strain 59B.</title>
        <authorList>
            <person name="Little G.T."/>
            <person name="Minton N.P."/>
        </authorList>
    </citation>
    <scope>NUCLEOTIDE SEQUENCE [LARGE SCALE GENOMIC DNA]</scope>
    <source>
        <strain evidence="4">59B</strain>
    </source>
</reference>
<keyword evidence="1" id="KW-0732">Signal</keyword>
<dbReference type="InterPro" id="IPR051933">
    <property type="entry name" value="Resuscitation_pf_RpfB"/>
</dbReference>
<dbReference type="STRING" id="1520.LF65_03000"/>